<evidence type="ECO:0000313" key="1">
    <source>
        <dbReference type="EMBL" id="MBE1601559.1"/>
    </source>
</evidence>
<proteinExistence type="predicted"/>
<protein>
    <submittedName>
        <fullName evidence="1">Uncharacterized protein</fullName>
    </submittedName>
</protein>
<dbReference type="Proteomes" id="UP000629287">
    <property type="component" value="Unassembled WGS sequence"/>
</dbReference>
<name>A0A8I0PF75_9ACTN</name>
<dbReference type="AlphaFoldDB" id="A0A8I0PF75"/>
<accession>A0A8I0PF75</accession>
<organism evidence="1 2">
    <name type="scientific">Streptomyces stelliscabiei</name>
    <dbReference type="NCBI Taxonomy" id="146820"/>
    <lineage>
        <taxon>Bacteria</taxon>
        <taxon>Bacillati</taxon>
        <taxon>Actinomycetota</taxon>
        <taxon>Actinomycetes</taxon>
        <taxon>Kitasatosporales</taxon>
        <taxon>Streptomycetaceae</taxon>
        <taxon>Streptomyces</taxon>
    </lineage>
</organism>
<keyword evidence="2" id="KW-1185">Reference proteome</keyword>
<dbReference type="EMBL" id="JADBGF010000001">
    <property type="protein sequence ID" value="MBE1601559.1"/>
    <property type="molecule type" value="Genomic_DNA"/>
</dbReference>
<comment type="caution">
    <text evidence="1">The sequence shown here is derived from an EMBL/GenBank/DDBJ whole genome shotgun (WGS) entry which is preliminary data.</text>
</comment>
<reference evidence="1 2" key="1">
    <citation type="submission" date="2020-10" db="EMBL/GenBank/DDBJ databases">
        <title>Sequencing the genomes of 1000 actinobacteria strains.</title>
        <authorList>
            <person name="Klenk H.-P."/>
        </authorList>
    </citation>
    <scope>NUCLEOTIDE SEQUENCE [LARGE SCALE GENOMIC DNA]</scope>
    <source>
        <strain evidence="1 2">DSM 41803</strain>
    </source>
</reference>
<evidence type="ECO:0000313" key="2">
    <source>
        <dbReference type="Proteomes" id="UP000629287"/>
    </source>
</evidence>
<sequence length="33" mass="3561">MKLSTVRLGRNATAAARLQKTHCVLLPSPDVGR</sequence>
<gene>
    <name evidence="1" type="ORF">H4687_007688</name>
</gene>